<dbReference type="AlphaFoldDB" id="A0AAN6JZ58"/>
<evidence type="ECO:0000313" key="2">
    <source>
        <dbReference type="EMBL" id="KAK0554178.1"/>
    </source>
</evidence>
<sequence>MSACDSESSTSGRKRLVLPPEIAVRIAAFLQPESELTYPLCLRKRPSSPFRLGDLHAFASTCLSLRCLLAPFFWSSLVFHYPDQLLQWQDVMHYYSNELSPIPPPSAPVKNEFEVDHHANQDGPSTLTFEERKQLKLRRRERLRPDSPEADSSAPGFEFNLATFPPDADCSLERPQLPNPLLLVRNCYIAFPRRFGRFNVQAFLSLLRQLPSLEYLSWDAEITPPSSLWEIVPQIRGLHIDCKVFYQVRVPYAFQPSYASLNLCWQGAASLSKLQNLESLTLTTYDANLLPRHIPPFLLGLPQPLLALDMSSSKTSMLHEPQLIEAGCFSRLEHLTIFAVTPEQPLDRALISAGGTLKTLNLFADVNGGFRNYDDLWRSITGHMKVLESLTVDPHPQQNTAPSFVDFVEATPTLARINGRVTNGLPPCLSLFDPEHITGALAY</sequence>
<organism evidence="2 3">
    <name type="scientific">Tilletia horrida</name>
    <dbReference type="NCBI Taxonomy" id="155126"/>
    <lineage>
        <taxon>Eukaryota</taxon>
        <taxon>Fungi</taxon>
        <taxon>Dikarya</taxon>
        <taxon>Basidiomycota</taxon>
        <taxon>Ustilaginomycotina</taxon>
        <taxon>Exobasidiomycetes</taxon>
        <taxon>Tilletiales</taxon>
        <taxon>Tilletiaceae</taxon>
        <taxon>Tilletia</taxon>
    </lineage>
</organism>
<comment type="caution">
    <text evidence="2">The sequence shown here is derived from an EMBL/GenBank/DDBJ whole genome shotgun (WGS) entry which is preliminary data.</text>
</comment>
<gene>
    <name evidence="2" type="ORF">OC846_002189</name>
</gene>
<evidence type="ECO:0000313" key="3">
    <source>
        <dbReference type="Proteomes" id="UP001176517"/>
    </source>
</evidence>
<feature type="region of interest" description="Disordered" evidence="1">
    <location>
        <begin position="137"/>
        <end position="156"/>
    </location>
</feature>
<dbReference type="InterPro" id="IPR032675">
    <property type="entry name" value="LRR_dom_sf"/>
</dbReference>
<evidence type="ECO:0000256" key="1">
    <source>
        <dbReference type="SAM" id="MobiDB-lite"/>
    </source>
</evidence>
<dbReference type="EMBL" id="JAPDMZ010000040">
    <property type="protein sequence ID" value="KAK0554178.1"/>
    <property type="molecule type" value="Genomic_DNA"/>
</dbReference>
<accession>A0AAN6JZ58</accession>
<protein>
    <recommendedName>
        <fullName evidence="4">F-box domain-containing protein</fullName>
    </recommendedName>
</protein>
<reference evidence="2" key="1">
    <citation type="journal article" date="2023" name="PhytoFront">
        <title>Draft Genome Resources of Seven Strains of Tilletia horrida, Causal Agent of Kernel Smut of Rice.</title>
        <authorList>
            <person name="Khanal S."/>
            <person name="Antony Babu S."/>
            <person name="Zhou X.G."/>
        </authorList>
    </citation>
    <scope>NUCLEOTIDE SEQUENCE</scope>
    <source>
        <strain evidence="2">TX6</strain>
    </source>
</reference>
<dbReference type="Gene3D" id="3.80.10.10">
    <property type="entry name" value="Ribonuclease Inhibitor"/>
    <property type="match status" value="1"/>
</dbReference>
<name>A0AAN6JZ58_9BASI</name>
<evidence type="ECO:0008006" key="4">
    <source>
        <dbReference type="Google" id="ProtNLM"/>
    </source>
</evidence>
<proteinExistence type="predicted"/>
<dbReference type="Proteomes" id="UP001176517">
    <property type="component" value="Unassembled WGS sequence"/>
</dbReference>
<keyword evidence="3" id="KW-1185">Reference proteome</keyword>